<comment type="subcellular location">
    <subcellularLocation>
        <location evidence="1 7">Cell membrane</location>
        <topology evidence="1 7">Multi-pass membrane protein</topology>
    </subcellularLocation>
</comment>
<dbReference type="Proteomes" id="UP001178888">
    <property type="component" value="Unassembled WGS sequence"/>
</dbReference>
<dbReference type="SUPFAM" id="SSF161098">
    <property type="entry name" value="MetI-like"/>
    <property type="match status" value="1"/>
</dbReference>
<dbReference type="EMBL" id="JAVGVR010000001">
    <property type="protein sequence ID" value="MDQ6598160.1"/>
    <property type="molecule type" value="Genomic_DNA"/>
</dbReference>
<comment type="similarity">
    <text evidence="7">Belongs to the binding-protein-dependent transport system permease family.</text>
</comment>
<evidence type="ECO:0000256" key="5">
    <source>
        <dbReference type="ARBA" id="ARBA00022989"/>
    </source>
</evidence>
<evidence type="ECO:0000256" key="1">
    <source>
        <dbReference type="ARBA" id="ARBA00004651"/>
    </source>
</evidence>
<evidence type="ECO:0000313" key="10">
    <source>
        <dbReference type="EMBL" id="TDK59454.1"/>
    </source>
</evidence>
<feature type="transmembrane region" description="Helical" evidence="7">
    <location>
        <begin position="245"/>
        <end position="264"/>
    </location>
</feature>
<feature type="transmembrane region" description="Helical" evidence="7">
    <location>
        <begin position="213"/>
        <end position="233"/>
    </location>
</feature>
<reference evidence="10 11" key="1">
    <citation type="submission" date="2019-03" db="EMBL/GenBank/DDBJ databases">
        <title>Bacillus niacini sp. nov. a Nicotinate-Metabolizing Mesophile Isolated from Soil.</title>
        <authorList>
            <person name="Zhang G."/>
        </authorList>
    </citation>
    <scope>NUCLEOTIDE SEQUENCE [LARGE SCALE GENOMIC DNA]</scope>
    <source>
        <strain evidence="10 11">WN066</strain>
    </source>
</reference>
<evidence type="ECO:0000256" key="2">
    <source>
        <dbReference type="ARBA" id="ARBA00022448"/>
    </source>
</evidence>
<reference evidence="9" key="2">
    <citation type="submission" date="2023-08" db="EMBL/GenBank/DDBJ databases">
        <title>Nitrogen cycling bacteria in agricultural field soils.</title>
        <authorList>
            <person name="Jang J."/>
        </authorList>
    </citation>
    <scope>NUCLEOTIDE SEQUENCE</scope>
    <source>
        <strain evidence="9">PS3-36</strain>
    </source>
</reference>
<feature type="transmembrane region" description="Helical" evidence="7">
    <location>
        <begin position="142"/>
        <end position="164"/>
    </location>
</feature>
<evidence type="ECO:0000256" key="6">
    <source>
        <dbReference type="ARBA" id="ARBA00023136"/>
    </source>
</evidence>
<gene>
    <name evidence="10" type="ORF">E2K98_19735</name>
    <name evidence="9" type="ORF">RCG21_17655</name>
</gene>
<dbReference type="GO" id="GO:0005886">
    <property type="term" value="C:plasma membrane"/>
    <property type="evidence" value="ECO:0007669"/>
    <property type="project" value="UniProtKB-SubCell"/>
</dbReference>
<feature type="domain" description="ABC transmembrane type-1" evidence="8">
    <location>
        <begin position="73"/>
        <end position="264"/>
    </location>
</feature>
<name>A0A4R5VMS3_9BACI</name>
<evidence type="ECO:0000313" key="12">
    <source>
        <dbReference type="Proteomes" id="UP001178888"/>
    </source>
</evidence>
<comment type="caution">
    <text evidence="10">The sequence shown here is derived from an EMBL/GenBank/DDBJ whole genome shotgun (WGS) entry which is preliminary data.</text>
</comment>
<dbReference type="InterPro" id="IPR000515">
    <property type="entry name" value="MetI-like"/>
</dbReference>
<dbReference type="Pfam" id="PF00528">
    <property type="entry name" value="BPD_transp_1"/>
    <property type="match status" value="1"/>
</dbReference>
<keyword evidence="3" id="KW-1003">Cell membrane</keyword>
<dbReference type="EMBL" id="SMYO01000009">
    <property type="protein sequence ID" value="TDK59454.1"/>
    <property type="molecule type" value="Genomic_DNA"/>
</dbReference>
<accession>A0A4R5VMS3</accession>
<feature type="transmembrane region" description="Helical" evidence="7">
    <location>
        <begin position="12"/>
        <end position="35"/>
    </location>
</feature>
<evidence type="ECO:0000256" key="4">
    <source>
        <dbReference type="ARBA" id="ARBA00022692"/>
    </source>
</evidence>
<evidence type="ECO:0000256" key="3">
    <source>
        <dbReference type="ARBA" id="ARBA00022475"/>
    </source>
</evidence>
<feature type="transmembrane region" description="Helical" evidence="7">
    <location>
        <begin position="108"/>
        <end position="130"/>
    </location>
</feature>
<proteinExistence type="inferred from homology"/>
<keyword evidence="4 7" id="KW-0812">Transmembrane</keyword>
<dbReference type="RefSeq" id="WP_133337109.1">
    <property type="nucleotide sequence ID" value="NZ_JAVGVR010000001.1"/>
</dbReference>
<dbReference type="PROSITE" id="PS50928">
    <property type="entry name" value="ABC_TM1"/>
    <property type="match status" value="1"/>
</dbReference>
<keyword evidence="6 7" id="KW-0472">Membrane</keyword>
<organism evidence="10 11">
    <name type="scientific">Bacillus salipaludis</name>
    <dbReference type="NCBI Taxonomy" id="2547811"/>
    <lineage>
        <taxon>Bacteria</taxon>
        <taxon>Bacillati</taxon>
        <taxon>Bacillota</taxon>
        <taxon>Bacilli</taxon>
        <taxon>Bacillales</taxon>
        <taxon>Bacillaceae</taxon>
        <taxon>Bacillus</taxon>
    </lineage>
</organism>
<dbReference type="InterPro" id="IPR035906">
    <property type="entry name" value="MetI-like_sf"/>
</dbReference>
<dbReference type="PANTHER" id="PTHR43744:SF12">
    <property type="entry name" value="ABC TRANSPORTER PERMEASE PROTEIN MG189-RELATED"/>
    <property type="match status" value="1"/>
</dbReference>
<sequence>MESILKRWKSSQITLWAVLLILLLFITAPIFYAVIASFKTNMEIFSSPFSLPKSWNFDNYINAWNLGNFKAYFLNSAFITIGGMLIVALVACPAGYAFAQLNFKGNNLIFYLVLLGMSLPVQAIIIPIFFQLKSMGLVNTLTGVTLVSSGLALPFSVFLMRNTFRDIPKELKESAAIDGAGEWRTFWSVILPLAKPGLVALLIFTFMNIWNDFLLPLVLLISQNKFTISLGLYSFQGEQTTNFGLIFGGTVISMIPSIIIYIIFQRSFVEGMTDGANK</sequence>
<dbReference type="CDD" id="cd06261">
    <property type="entry name" value="TM_PBP2"/>
    <property type="match status" value="1"/>
</dbReference>
<dbReference type="Proteomes" id="UP000295132">
    <property type="component" value="Unassembled WGS sequence"/>
</dbReference>
<feature type="transmembrane region" description="Helical" evidence="7">
    <location>
        <begin position="72"/>
        <end position="96"/>
    </location>
</feature>
<evidence type="ECO:0000313" key="11">
    <source>
        <dbReference type="Proteomes" id="UP000295132"/>
    </source>
</evidence>
<keyword evidence="12" id="KW-1185">Reference proteome</keyword>
<dbReference type="GO" id="GO:0055085">
    <property type="term" value="P:transmembrane transport"/>
    <property type="evidence" value="ECO:0007669"/>
    <property type="project" value="InterPro"/>
</dbReference>
<keyword evidence="2 7" id="KW-0813">Transport</keyword>
<protein>
    <submittedName>
        <fullName evidence="10">Carbohydrate ABC transporter permease</fullName>
    </submittedName>
</protein>
<feature type="transmembrane region" description="Helical" evidence="7">
    <location>
        <begin position="185"/>
        <end position="207"/>
    </location>
</feature>
<dbReference type="PANTHER" id="PTHR43744">
    <property type="entry name" value="ABC TRANSPORTER PERMEASE PROTEIN MG189-RELATED-RELATED"/>
    <property type="match status" value="1"/>
</dbReference>
<evidence type="ECO:0000259" key="8">
    <source>
        <dbReference type="PROSITE" id="PS50928"/>
    </source>
</evidence>
<keyword evidence="5 7" id="KW-1133">Transmembrane helix</keyword>
<evidence type="ECO:0000256" key="7">
    <source>
        <dbReference type="RuleBase" id="RU363032"/>
    </source>
</evidence>
<evidence type="ECO:0000313" key="9">
    <source>
        <dbReference type="EMBL" id="MDQ6598160.1"/>
    </source>
</evidence>
<dbReference type="Gene3D" id="1.10.3720.10">
    <property type="entry name" value="MetI-like"/>
    <property type="match status" value="1"/>
</dbReference>
<dbReference type="AlphaFoldDB" id="A0A4R5VMS3"/>